<dbReference type="PANTHER" id="PTHR30537">
    <property type="entry name" value="HTH-TYPE TRANSCRIPTIONAL REGULATOR"/>
    <property type="match status" value="1"/>
</dbReference>
<dbReference type="AlphaFoldDB" id="A0A975G024"/>
<dbReference type="InterPro" id="IPR036390">
    <property type="entry name" value="WH_DNA-bd_sf"/>
</dbReference>
<dbReference type="SUPFAM" id="SSF46785">
    <property type="entry name" value="Winged helix' DNA-binding domain"/>
    <property type="match status" value="1"/>
</dbReference>
<gene>
    <name evidence="6" type="ORF">KCG34_23625</name>
</gene>
<dbReference type="GO" id="GO:0043565">
    <property type="term" value="F:sequence-specific DNA binding"/>
    <property type="evidence" value="ECO:0007669"/>
    <property type="project" value="TreeGrafter"/>
</dbReference>
<dbReference type="RefSeq" id="WP_211938038.1">
    <property type="nucleotide sequence ID" value="NZ_CP073078.1"/>
</dbReference>
<keyword evidence="4" id="KW-0804">Transcription</keyword>
<accession>A0A975G024</accession>
<evidence type="ECO:0000256" key="1">
    <source>
        <dbReference type="ARBA" id="ARBA00009437"/>
    </source>
</evidence>
<dbReference type="InterPro" id="IPR058163">
    <property type="entry name" value="LysR-type_TF_proteobact-type"/>
</dbReference>
<dbReference type="GO" id="GO:0006351">
    <property type="term" value="P:DNA-templated transcription"/>
    <property type="evidence" value="ECO:0007669"/>
    <property type="project" value="TreeGrafter"/>
</dbReference>
<dbReference type="Pfam" id="PF00126">
    <property type="entry name" value="HTH_1"/>
    <property type="match status" value="1"/>
</dbReference>
<evidence type="ECO:0000313" key="7">
    <source>
        <dbReference type="Proteomes" id="UP000676409"/>
    </source>
</evidence>
<evidence type="ECO:0000256" key="2">
    <source>
        <dbReference type="ARBA" id="ARBA00023015"/>
    </source>
</evidence>
<evidence type="ECO:0000259" key="5">
    <source>
        <dbReference type="PROSITE" id="PS50931"/>
    </source>
</evidence>
<feature type="domain" description="HTH lysR-type" evidence="5">
    <location>
        <begin position="1"/>
        <end position="59"/>
    </location>
</feature>
<dbReference type="InterPro" id="IPR000847">
    <property type="entry name" value="LysR_HTH_N"/>
</dbReference>
<dbReference type="Proteomes" id="UP000676409">
    <property type="component" value="Chromosome"/>
</dbReference>
<sequence>MYDWDDLKVFVAAARAGSQTGAARRLGIDAATVGRRVARLESSLRSTLFIRSAQGLELTASGARLFEIGLNAEAAMAAVAQVGESDVVGGTVRISVAEGFGTAVLAPALPAFHRLRPNVRIELAAHAGFLSPTRREVDMAITLDTPTDPRLFIEPLTDYQLALYAAPDYLKRAGTPEQIADLHRFDLVGYVDDLIFAAALKYLEELDPDLRPTLSSSSIRAQQQIITAGGGVGVLPCFMAEGLTRVLDDQVLLTRRFWMSAHRELSNTARLKTLRDWMKGLVVEQRRLLSPY</sequence>
<comment type="similarity">
    <text evidence="1">Belongs to the LysR transcriptional regulatory family.</text>
</comment>
<dbReference type="Gene3D" id="3.40.190.290">
    <property type="match status" value="1"/>
</dbReference>
<dbReference type="SUPFAM" id="SSF53850">
    <property type="entry name" value="Periplasmic binding protein-like II"/>
    <property type="match status" value="1"/>
</dbReference>
<dbReference type="PROSITE" id="PS50931">
    <property type="entry name" value="HTH_LYSR"/>
    <property type="match status" value="1"/>
</dbReference>
<dbReference type="EMBL" id="CP073078">
    <property type="protein sequence ID" value="QUD87987.1"/>
    <property type="molecule type" value="Genomic_DNA"/>
</dbReference>
<reference evidence="6" key="1">
    <citation type="submission" date="2021-04" db="EMBL/GenBank/DDBJ databases">
        <title>The complete genome sequence of Caulobacter sp. S6.</title>
        <authorList>
            <person name="Tang Y."/>
            <person name="Ouyang W."/>
            <person name="Liu Q."/>
            <person name="Huang B."/>
            <person name="Guo Z."/>
            <person name="Lei P."/>
        </authorList>
    </citation>
    <scope>NUCLEOTIDE SEQUENCE</scope>
    <source>
        <strain evidence="6">S6</strain>
    </source>
</reference>
<dbReference type="GO" id="GO:0003700">
    <property type="term" value="F:DNA-binding transcription factor activity"/>
    <property type="evidence" value="ECO:0007669"/>
    <property type="project" value="InterPro"/>
</dbReference>
<dbReference type="PANTHER" id="PTHR30537:SF3">
    <property type="entry name" value="TRANSCRIPTIONAL REGULATORY PROTEIN"/>
    <property type="match status" value="1"/>
</dbReference>
<keyword evidence="2" id="KW-0805">Transcription regulation</keyword>
<dbReference type="Pfam" id="PF03466">
    <property type="entry name" value="LysR_substrate"/>
    <property type="match status" value="1"/>
</dbReference>
<evidence type="ECO:0000313" key="6">
    <source>
        <dbReference type="EMBL" id="QUD87987.1"/>
    </source>
</evidence>
<dbReference type="KEGG" id="caul:KCG34_23625"/>
<dbReference type="InterPro" id="IPR036388">
    <property type="entry name" value="WH-like_DNA-bd_sf"/>
</dbReference>
<evidence type="ECO:0000256" key="4">
    <source>
        <dbReference type="ARBA" id="ARBA00023163"/>
    </source>
</evidence>
<name>A0A975G024_9CAUL</name>
<keyword evidence="7" id="KW-1185">Reference proteome</keyword>
<protein>
    <submittedName>
        <fullName evidence="6">LysR family transcriptional regulator</fullName>
    </submittedName>
</protein>
<organism evidence="6 7">
    <name type="scientific">Phenylobacterium montanum</name>
    <dbReference type="NCBI Taxonomy" id="2823693"/>
    <lineage>
        <taxon>Bacteria</taxon>
        <taxon>Pseudomonadati</taxon>
        <taxon>Pseudomonadota</taxon>
        <taxon>Alphaproteobacteria</taxon>
        <taxon>Caulobacterales</taxon>
        <taxon>Caulobacteraceae</taxon>
        <taxon>Phenylobacterium</taxon>
    </lineage>
</organism>
<dbReference type="InterPro" id="IPR005119">
    <property type="entry name" value="LysR_subst-bd"/>
</dbReference>
<proteinExistence type="inferred from homology"/>
<dbReference type="Gene3D" id="1.10.10.10">
    <property type="entry name" value="Winged helix-like DNA-binding domain superfamily/Winged helix DNA-binding domain"/>
    <property type="match status" value="1"/>
</dbReference>
<evidence type="ECO:0000256" key="3">
    <source>
        <dbReference type="ARBA" id="ARBA00023125"/>
    </source>
</evidence>
<keyword evidence="3" id="KW-0238">DNA-binding</keyword>